<name>A8SDN8_9FIRM</name>
<sequence>MVLSCYLTTNPACAQFFLPQHKLGKALKKEGAAYAA</sequence>
<evidence type="ECO:0000313" key="2">
    <source>
        <dbReference type="Proteomes" id="UP000005945"/>
    </source>
</evidence>
<organism evidence="1 2">
    <name type="scientific">Faecalibacterium prausnitzii M21/2</name>
    <dbReference type="NCBI Taxonomy" id="411485"/>
    <lineage>
        <taxon>Bacteria</taxon>
        <taxon>Bacillati</taxon>
        <taxon>Bacillota</taxon>
        <taxon>Clostridia</taxon>
        <taxon>Eubacteriales</taxon>
        <taxon>Oscillospiraceae</taxon>
        <taxon>Faecalibacterium</taxon>
    </lineage>
</organism>
<comment type="caution">
    <text evidence="1">The sequence shown here is derived from an EMBL/GenBank/DDBJ whole genome shotgun (WGS) entry which is preliminary data.</text>
</comment>
<dbReference type="Proteomes" id="UP000005945">
    <property type="component" value="Unassembled WGS sequence"/>
</dbReference>
<gene>
    <name evidence="1" type="ORF">FAEPRAM212_02278</name>
</gene>
<proteinExistence type="predicted"/>
<dbReference type="HOGENOM" id="CLU_3356300_0_0_9"/>
<dbReference type="AlphaFoldDB" id="A8SDN8"/>
<evidence type="ECO:0000313" key="1">
    <source>
        <dbReference type="EMBL" id="EDP20951.1"/>
    </source>
</evidence>
<dbReference type="EMBL" id="ABED02000028">
    <property type="protein sequence ID" value="EDP20951.1"/>
    <property type="molecule type" value="Genomic_DNA"/>
</dbReference>
<reference evidence="1 2" key="1">
    <citation type="submission" date="2007-09" db="EMBL/GenBank/DDBJ databases">
        <title>Draft genome sequence of Faecalibacterium prausnitzii M21/2.</title>
        <authorList>
            <person name="Sudarsanam P."/>
            <person name="Ley R."/>
            <person name="Guruge J."/>
            <person name="Turnbaugh P.J."/>
            <person name="Mahowald M."/>
            <person name="Liep D."/>
            <person name="Gordon J."/>
        </authorList>
    </citation>
    <scope>NUCLEOTIDE SEQUENCE [LARGE SCALE GENOMIC DNA]</scope>
    <source>
        <strain evidence="1 2">M21/2</strain>
    </source>
</reference>
<protein>
    <submittedName>
        <fullName evidence="1">Uncharacterized protein</fullName>
    </submittedName>
</protein>
<accession>A8SDN8</accession>
<reference evidence="1 2" key="2">
    <citation type="submission" date="2007-09" db="EMBL/GenBank/DDBJ databases">
        <authorList>
            <person name="Fulton L."/>
            <person name="Clifton S."/>
            <person name="Fulton B."/>
            <person name="Xu J."/>
            <person name="Minx P."/>
            <person name="Pepin K.H."/>
            <person name="Johnson M."/>
            <person name="Thiruvilangam P."/>
            <person name="Bhonagiri V."/>
            <person name="Nash W.E."/>
            <person name="Mardis E.R."/>
            <person name="Wilson R.K."/>
        </authorList>
    </citation>
    <scope>NUCLEOTIDE SEQUENCE [LARGE SCALE GENOMIC DNA]</scope>
    <source>
        <strain evidence="1 2">M21/2</strain>
    </source>
</reference>